<dbReference type="Proteomes" id="UP000055136">
    <property type="component" value="Chromosome"/>
</dbReference>
<evidence type="ECO:0000259" key="6">
    <source>
        <dbReference type="Pfam" id="PF01258"/>
    </source>
</evidence>
<keyword evidence="1" id="KW-0479">Metal-binding</keyword>
<accession>A0A0S2TGX4</accession>
<evidence type="ECO:0000256" key="4">
    <source>
        <dbReference type="PROSITE-ProRule" id="PRU00510"/>
    </source>
</evidence>
<dbReference type="KEGG" id="tee:Tel_15280"/>
<keyword evidence="8" id="KW-1185">Reference proteome</keyword>
<evidence type="ECO:0000256" key="5">
    <source>
        <dbReference type="SAM" id="MobiDB-lite"/>
    </source>
</evidence>
<dbReference type="PANTHER" id="PTHR33823">
    <property type="entry name" value="RNA POLYMERASE-BINDING TRANSCRIPTION FACTOR DKSA-RELATED"/>
    <property type="match status" value="1"/>
</dbReference>
<dbReference type="GO" id="GO:0008270">
    <property type="term" value="F:zinc ion binding"/>
    <property type="evidence" value="ECO:0007669"/>
    <property type="project" value="UniProtKB-KW"/>
</dbReference>
<evidence type="ECO:0000256" key="2">
    <source>
        <dbReference type="ARBA" id="ARBA00022771"/>
    </source>
</evidence>
<name>A0A0S2TGX4_9GAMM</name>
<dbReference type="PROSITE" id="PS51128">
    <property type="entry name" value="ZF_DKSA_2"/>
    <property type="match status" value="1"/>
</dbReference>
<proteinExistence type="predicted"/>
<evidence type="ECO:0000256" key="3">
    <source>
        <dbReference type="ARBA" id="ARBA00022833"/>
    </source>
</evidence>
<sequence>MLTASQKAHYRQRLLTLLDELSQQDENAKESSRTVELDQTRVGRLSRMDAMQAQAMSQASERRRQQQVRKIKMALQRLAADDYGECLECGAAIDPKRLEFDPATPLCIQCAGKADPS</sequence>
<feature type="region of interest" description="Disordered" evidence="5">
    <location>
        <begin position="21"/>
        <end position="43"/>
    </location>
</feature>
<reference evidence="7" key="1">
    <citation type="submission" date="2015-10" db="EMBL/GenBank/DDBJ databases">
        <title>Description of Candidatus Tenderia electrophaga gen. nov, sp. nov., an Uncultivated Electroautotroph from a Biocathode Enrichment.</title>
        <authorList>
            <person name="Eddie B.J."/>
            <person name="Malanoski A.P."/>
            <person name="Wang Z."/>
            <person name="Hall R.J."/>
            <person name="Oh S.D."/>
            <person name="Heiner C."/>
            <person name="Lin B."/>
            <person name="Strycharz-Glaven S.M."/>
        </authorList>
    </citation>
    <scope>NUCLEOTIDE SEQUENCE [LARGE SCALE GENOMIC DNA]</scope>
    <source>
        <strain evidence="7">NRL1</strain>
    </source>
</reference>
<dbReference type="SUPFAM" id="SSF57716">
    <property type="entry name" value="Glucocorticoid receptor-like (DNA-binding domain)"/>
    <property type="match status" value="1"/>
</dbReference>
<protein>
    <recommendedName>
        <fullName evidence="6">Zinc finger DksA/TraR C4-type domain-containing protein</fullName>
    </recommendedName>
</protein>
<dbReference type="PANTHER" id="PTHR33823:SF4">
    <property type="entry name" value="GENERAL STRESS PROTEIN 16O"/>
    <property type="match status" value="1"/>
</dbReference>
<keyword evidence="3" id="KW-0862">Zinc</keyword>
<dbReference type="STRING" id="1748243.Tel_15280"/>
<dbReference type="AlphaFoldDB" id="A0A0S2TGX4"/>
<evidence type="ECO:0000256" key="1">
    <source>
        <dbReference type="ARBA" id="ARBA00022723"/>
    </source>
</evidence>
<evidence type="ECO:0000313" key="7">
    <source>
        <dbReference type="EMBL" id="ALP54399.1"/>
    </source>
</evidence>
<feature type="zinc finger region" description="dksA C4-type" evidence="4">
    <location>
        <begin position="86"/>
        <end position="110"/>
    </location>
</feature>
<dbReference type="InterPro" id="IPR000962">
    <property type="entry name" value="Znf_DskA_TraR"/>
</dbReference>
<dbReference type="Gene3D" id="1.20.120.910">
    <property type="entry name" value="DksA, coiled-coil domain"/>
    <property type="match status" value="1"/>
</dbReference>
<evidence type="ECO:0000313" key="8">
    <source>
        <dbReference type="Proteomes" id="UP000055136"/>
    </source>
</evidence>
<organism evidence="7 8">
    <name type="scientific">Candidatus Tenderia electrophaga</name>
    <dbReference type="NCBI Taxonomy" id="1748243"/>
    <lineage>
        <taxon>Bacteria</taxon>
        <taxon>Pseudomonadati</taxon>
        <taxon>Pseudomonadota</taxon>
        <taxon>Gammaproteobacteria</taxon>
        <taxon>Candidatus Tenderiales</taxon>
        <taxon>Candidatus Tenderiaceae</taxon>
        <taxon>Candidatus Tenderia</taxon>
    </lineage>
</organism>
<keyword evidence="2" id="KW-0863">Zinc-finger</keyword>
<dbReference type="Pfam" id="PF01258">
    <property type="entry name" value="zf-dskA_traR"/>
    <property type="match status" value="1"/>
</dbReference>
<gene>
    <name evidence="7" type="ORF">Tel_15280</name>
</gene>
<feature type="compositionally biased region" description="Basic and acidic residues" evidence="5">
    <location>
        <begin position="26"/>
        <end position="41"/>
    </location>
</feature>
<dbReference type="EMBL" id="CP013099">
    <property type="protein sequence ID" value="ALP54399.1"/>
    <property type="molecule type" value="Genomic_DNA"/>
</dbReference>
<feature type="domain" description="Zinc finger DksA/TraR C4-type" evidence="6">
    <location>
        <begin position="82"/>
        <end position="114"/>
    </location>
</feature>